<proteinExistence type="predicted"/>
<gene>
    <name evidence="1" type="ORF">F4821DRAFT_258659</name>
</gene>
<protein>
    <submittedName>
        <fullName evidence="1">Uncharacterized protein</fullName>
    </submittedName>
</protein>
<reference evidence="1 2" key="1">
    <citation type="journal article" date="2022" name="New Phytol.">
        <title>Ecological generalism drives hyperdiversity of secondary metabolite gene clusters in xylarialean endophytes.</title>
        <authorList>
            <person name="Franco M.E.E."/>
            <person name="Wisecaver J.H."/>
            <person name="Arnold A.E."/>
            <person name="Ju Y.M."/>
            <person name="Slot J.C."/>
            <person name="Ahrendt S."/>
            <person name="Moore L.P."/>
            <person name="Eastman K.E."/>
            <person name="Scott K."/>
            <person name="Konkel Z."/>
            <person name="Mondo S.J."/>
            <person name="Kuo A."/>
            <person name="Hayes R.D."/>
            <person name="Haridas S."/>
            <person name="Andreopoulos B."/>
            <person name="Riley R."/>
            <person name="LaButti K."/>
            <person name="Pangilinan J."/>
            <person name="Lipzen A."/>
            <person name="Amirebrahimi M."/>
            <person name="Yan J."/>
            <person name="Adam C."/>
            <person name="Keymanesh K."/>
            <person name="Ng V."/>
            <person name="Louie K."/>
            <person name="Northen T."/>
            <person name="Drula E."/>
            <person name="Henrissat B."/>
            <person name="Hsieh H.M."/>
            <person name="Youens-Clark K."/>
            <person name="Lutzoni F."/>
            <person name="Miadlikowska J."/>
            <person name="Eastwood D.C."/>
            <person name="Hamelin R.C."/>
            <person name="Grigoriev I.V."/>
            <person name="U'Ren J.M."/>
        </authorList>
    </citation>
    <scope>NUCLEOTIDE SEQUENCE [LARGE SCALE GENOMIC DNA]</scope>
    <source>
        <strain evidence="1 2">ER1909</strain>
    </source>
</reference>
<dbReference type="EMBL" id="MU394305">
    <property type="protein sequence ID" value="KAI6087910.1"/>
    <property type="molecule type" value="Genomic_DNA"/>
</dbReference>
<dbReference type="Proteomes" id="UP001497680">
    <property type="component" value="Unassembled WGS sequence"/>
</dbReference>
<evidence type="ECO:0000313" key="1">
    <source>
        <dbReference type="EMBL" id="KAI6087910.1"/>
    </source>
</evidence>
<keyword evidence="2" id="KW-1185">Reference proteome</keyword>
<sequence length="585" mass="64810">MSTTMEDLIDLSDDSLSSFSNLPNNPMSSSIDLLDLSDDDQNCQIELHGRTALISSATDLIIGDARQFGYPRVHVAASSTYDMSTDTGTQFTTSSLPYPGPPLGIILPNASRSGTRSCNVPDSPHLQANFIVSHTPEMADGVPEAVHKELSRANDGCGSIECHQTEGGSYVTITAPAKNLIHLLNAARSMAEDLVSDNPPEGPSIFQEPPISVKKDFKIVLEIDPLTNGVRPKLQQGDNLLTNLELSNGFQDYARRLNEYAYRGLKAASHISQSLTLRAHLGHYLLRTYPSGQEVYEYGDFHAMIKHPRASGWLETRIGDEKLAQRVLDFARNGTDGLFQPTGNQASLAADVLPEYTFEIHSQRTKFYAPLKVRTGLARKRVGMRAPRGAAVYHPYQVITCGADANFAELDIVNLSVGKKLDWKFEAVNEEKDEKTFPNVIKYLRSLEFDLESSDDAHHLNVYPRLYANNETESKSVAAKIKDAAMKTTYTFRWKSTAYVVQLAINHRWDGMAAVERGRPTVDLGISVFGEYWDMDDDAAGNIWGDELQLLLEDGEVDAMANGVDRVNNFLQVIRDVRDTIDSVF</sequence>
<accession>A0ACC0D6B4</accession>
<evidence type="ECO:0000313" key="2">
    <source>
        <dbReference type="Proteomes" id="UP001497680"/>
    </source>
</evidence>
<name>A0ACC0D6B4_9PEZI</name>
<comment type="caution">
    <text evidence="1">The sequence shown here is derived from an EMBL/GenBank/DDBJ whole genome shotgun (WGS) entry which is preliminary data.</text>
</comment>
<organism evidence="1 2">
    <name type="scientific">Hypoxylon rubiginosum</name>
    <dbReference type="NCBI Taxonomy" id="110542"/>
    <lineage>
        <taxon>Eukaryota</taxon>
        <taxon>Fungi</taxon>
        <taxon>Dikarya</taxon>
        <taxon>Ascomycota</taxon>
        <taxon>Pezizomycotina</taxon>
        <taxon>Sordariomycetes</taxon>
        <taxon>Xylariomycetidae</taxon>
        <taxon>Xylariales</taxon>
        <taxon>Hypoxylaceae</taxon>
        <taxon>Hypoxylon</taxon>
    </lineage>
</organism>